<evidence type="ECO:0000313" key="2">
    <source>
        <dbReference type="EMBL" id="KAK7109604.1"/>
    </source>
</evidence>
<accession>A0AAN9BQR5</accession>
<comment type="caution">
    <text evidence="2">The sequence shown here is derived from an EMBL/GenBank/DDBJ whole genome shotgun (WGS) entry which is preliminary data.</text>
</comment>
<proteinExistence type="predicted"/>
<keyword evidence="3" id="KW-1185">Reference proteome</keyword>
<reference evidence="2 3" key="1">
    <citation type="submission" date="2024-02" db="EMBL/GenBank/DDBJ databases">
        <title>Chromosome-scale genome assembly of the rough periwinkle Littorina saxatilis.</title>
        <authorList>
            <person name="De Jode A."/>
            <person name="Faria R."/>
            <person name="Formenti G."/>
            <person name="Sims Y."/>
            <person name="Smith T.P."/>
            <person name="Tracey A."/>
            <person name="Wood J.M.D."/>
            <person name="Zagrodzka Z.B."/>
            <person name="Johannesson K."/>
            <person name="Butlin R.K."/>
            <person name="Leder E.H."/>
        </authorList>
    </citation>
    <scope>NUCLEOTIDE SEQUENCE [LARGE SCALE GENOMIC DNA]</scope>
    <source>
        <strain evidence="2">Snail1</strain>
        <tissue evidence="2">Muscle</tissue>
    </source>
</reference>
<name>A0AAN9BQR5_9CAEN</name>
<keyword evidence="1" id="KW-0732">Signal</keyword>
<evidence type="ECO:0000256" key="1">
    <source>
        <dbReference type="SAM" id="SignalP"/>
    </source>
</evidence>
<protein>
    <submittedName>
        <fullName evidence="2">Uncharacterized protein</fullName>
    </submittedName>
</protein>
<dbReference type="AlphaFoldDB" id="A0AAN9BQR5"/>
<sequence length="92" mass="10517">MSKVIILCVVFAALTVFLIEETRAEQVKQRVKRQGMTLDDYPADDVDMMQRIFRTPLKRQWCRSGMSYNPVLGSCTLSLAAMRGRGRGYRGQ</sequence>
<gene>
    <name evidence="2" type="ORF">V1264_013618</name>
</gene>
<feature type="signal peptide" evidence="1">
    <location>
        <begin position="1"/>
        <end position="24"/>
    </location>
</feature>
<organism evidence="2 3">
    <name type="scientific">Littorina saxatilis</name>
    <dbReference type="NCBI Taxonomy" id="31220"/>
    <lineage>
        <taxon>Eukaryota</taxon>
        <taxon>Metazoa</taxon>
        <taxon>Spiralia</taxon>
        <taxon>Lophotrochozoa</taxon>
        <taxon>Mollusca</taxon>
        <taxon>Gastropoda</taxon>
        <taxon>Caenogastropoda</taxon>
        <taxon>Littorinimorpha</taxon>
        <taxon>Littorinoidea</taxon>
        <taxon>Littorinidae</taxon>
        <taxon>Littorina</taxon>
    </lineage>
</organism>
<dbReference type="Proteomes" id="UP001374579">
    <property type="component" value="Unassembled WGS sequence"/>
</dbReference>
<dbReference type="EMBL" id="JBAMIC010000003">
    <property type="protein sequence ID" value="KAK7109604.1"/>
    <property type="molecule type" value="Genomic_DNA"/>
</dbReference>
<evidence type="ECO:0000313" key="3">
    <source>
        <dbReference type="Proteomes" id="UP001374579"/>
    </source>
</evidence>
<feature type="chain" id="PRO_5042887764" evidence="1">
    <location>
        <begin position="25"/>
        <end position="92"/>
    </location>
</feature>